<dbReference type="Proteomes" id="UP000016932">
    <property type="component" value="Unassembled WGS sequence"/>
</dbReference>
<dbReference type="HOGENOM" id="CLU_031309_2_0_1"/>
<evidence type="ECO:0000256" key="2">
    <source>
        <dbReference type="ARBA" id="ARBA00023306"/>
    </source>
</evidence>
<accession>M3B2D8</accession>
<dbReference type="InterPro" id="IPR038090">
    <property type="entry name" value="Cdt1_C_WH_dom_sf"/>
</dbReference>
<evidence type="ECO:0000259" key="4">
    <source>
        <dbReference type="Pfam" id="PF16679"/>
    </source>
</evidence>
<dbReference type="STRING" id="383855.M3B2D8"/>
<reference evidence="5 6" key="1">
    <citation type="journal article" date="2012" name="PLoS Pathog.">
        <title>Diverse lifestyles and strategies of plant pathogenesis encoded in the genomes of eighteen Dothideomycetes fungi.</title>
        <authorList>
            <person name="Ohm R.A."/>
            <person name="Feau N."/>
            <person name="Henrissat B."/>
            <person name="Schoch C.L."/>
            <person name="Horwitz B.A."/>
            <person name="Barry K.W."/>
            <person name="Condon B.J."/>
            <person name="Copeland A.C."/>
            <person name="Dhillon B."/>
            <person name="Glaser F."/>
            <person name="Hesse C.N."/>
            <person name="Kosti I."/>
            <person name="LaButti K."/>
            <person name="Lindquist E.A."/>
            <person name="Lucas S."/>
            <person name="Salamov A.A."/>
            <person name="Bradshaw R.E."/>
            <person name="Ciuffetti L."/>
            <person name="Hamelin R.C."/>
            <person name="Kema G.H.J."/>
            <person name="Lawrence C."/>
            <person name="Scott J.A."/>
            <person name="Spatafora J.W."/>
            <person name="Turgeon B.G."/>
            <person name="de Wit P.J.G.M."/>
            <person name="Zhong S."/>
            <person name="Goodwin S.B."/>
            <person name="Grigoriev I.V."/>
        </authorList>
    </citation>
    <scope>NUCLEOTIDE SEQUENCE [LARGE SCALE GENOMIC DNA]</scope>
    <source>
        <strain evidence="5 6">CIRAD86</strain>
    </source>
</reference>
<evidence type="ECO:0000256" key="3">
    <source>
        <dbReference type="SAM" id="MobiDB-lite"/>
    </source>
</evidence>
<dbReference type="Pfam" id="PF16679">
    <property type="entry name" value="CDT1_C"/>
    <property type="match status" value="1"/>
</dbReference>
<dbReference type="eggNOG" id="ENOG502S8WG">
    <property type="taxonomic scope" value="Eukaryota"/>
</dbReference>
<evidence type="ECO:0000313" key="5">
    <source>
        <dbReference type="EMBL" id="EME83538.1"/>
    </source>
</evidence>
<dbReference type="EMBL" id="KB446558">
    <property type="protein sequence ID" value="EME83538.1"/>
    <property type="molecule type" value="Genomic_DNA"/>
</dbReference>
<feature type="compositionally biased region" description="Polar residues" evidence="3">
    <location>
        <begin position="169"/>
        <end position="182"/>
    </location>
</feature>
<name>M3B2D8_PSEFD</name>
<keyword evidence="2" id="KW-0131">Cell cycle</keyword>
<comment type="similarity">
    <text evidence="1">Belongs to the Cdt1 family.</text>
</comment>
<dbReference type="RefSeq" id="XP_007926729.1">
    <property type="nucleotide sequence ID" value="XM_007928538.1"/>
</dbReference>
<dbReference type="VEuPathDB" id="FungiDB:MYCFIDRAFT_154123"/>
<proteinExistence type="inferred from homology"/>
<feature type="domain" description="DNA replication factor Cdt1 C-terminal" evidence="4">
    <location>
        <begin position="189"/>
        <end position="283"/>
    </location>
</feature>
<sequence>MHAAFLTALSLHYSHNGTASPVELRELLSAVTKHWKKRSVTQSDIQRMLAFGTNQDRAFILEDCERAGIRLSRAEPRGRVLKRASSYINEDELNTQFENALQKSWHNWQSSTAKENRTAAAFLAQLPLLDISQNEAAARSAPLFAKGEQRLADIKAGRAAKLEPKSATPEPSTTTTKVPQSLQNRGTALLDRILAKQSAASSLPAGPSKAQLERRSALQRIEDVARILSLMTGTKERATFSMQVVIQQLQQSLRSPISQVEVWRCLSVMSTEITPGFVKVVQSGEVQGVVVTKSGNLALNELRARVERACA</sequence>
<dbReference type="InterPro" id="IPR032054">
    <property type="entry name" value="Cdt1_C"/>
</dbReference>
<dbReference type="KEGG" id="pfj:MYCFIDRAFT_154123"/>
<evidence type="ECO:0000313" key="6">
    <source>
        <dbReference type="Proteomes" id="UP000016932"/>
    </source>
</evidence>
<feature type="region of interest" description="Disordered" evidence="3">
    <location>
        <begin position="157"/>
        <end position="182"/>
    </location>
</feature>
<dbReference type="AlphaFoldDB" id="M3B2D8"/>
<organism evidence="5 6">
    <name type="scientific">Pseudocercospora fijiensis (strain CIRAD86)</name>
    <name type="common">Black leaf streak disease fungus</name>
    <name type="synonym">Mycosphaerella fijiensis</name>
    <dbReference type="NCBI Taxonomy" id="383855"/>
    <lineage>
        <taxon>Eukaryota</taxon>
        <taxon>Fungi</taxon>
        <taxon>Dikarya</taxon>
        <taxon>Ascomycota</taxon>
        <taxon>Pezizomycotina</taxon>
        <taxon>Dothideomycetes</taxon>
        <taxon>Dothideomycetidae</taxon>
        <taxon>Mycosphaerellales</taxon>
        <taxon>Mycosphaerellaceae</taxon>
        <taxon>Pseudocercospora</taxon>
    </lineage>
</organism>
<protein>
    <recommendedName>
        <fullName evidence="4">DNA replication factor Cdt1 C-terminal domain-containing protein</fullName>
    </recommendedName>
</protein>
<gene>
    <name evidence="5" type="ORF">MYCFIDRAFT_154123</name>
</gene>
<dbReference type="GeneID" id="19331735"/>
<dbReference type="Gene3D" id="1.10.10.1420">
    <property type="entry name" value="DNA replication factor Cdt1, C-terminal WH domain"/>
    <property type="match status" value="1"/>
</dbReference>
<evidence type="ECO:0000256" key="1">
    <source>
        <dbReference type="ARBA" id="ARBA00008356"/>
    </source>
</evidence>
<dbReference type="Pfam" id="PF26121">
    <property type="entry name" value="HTH_CDT1"/>
    <property type="match status" value="1"/>
</dbReference>
<dbReference type="OrthoDB" id="341730at2759"/>
<keyword evidence="6" id="KW-1185">Reference proteome</keyword>